<organism evidence="2 3">
    <name type="scientific">Granulicella arctica</name>
    <dbReference type="NCBI Taxonomy" id="940613"/>
    <lineage>
        <taxon>Bacteria</taxon>
        <taxon>Pseudomonadati</taxon>
        <taxon>Acidobacteriota</taxon>
        <taxon>Terriglobia</taxon>
        <taxon>Terriglobales</taxon>
        <taxon>Acidobacteriaceae</taxon>
        <taxon>Granulicella</taxon>
    </lineage>
</organism>
<dbReference type="Pfam" id="PF25819">
    <property type="entry name" value="Nal1_C"/>
    <property type="match status" value="1"/>
</dbReference>
<reference evidence="2 3" key="1">
    <citation type="submission" date="2020-07" db="EMBL/GenBank/DDBJ databases">
        <title>Genomic Encyclopedia of Type Strains, Phase IV (KMG-V): Genome sequencing to study the core and pangenomes of soil and plant-associated prokaryotes.</title>
        <authorList>
            <person name="Whitman W."/>
        </authorList>
    </citation>
    <scope>NUCLEOTIDE SEQUENCE [LARGE SCALE GENOMIC DNA]</scope>
    <source>
        <strain evidence="2 3">X4EP2</strain>
    </source>
</reference>
<comment type="caution">
    <text evidence="2">The sequence shown here is derived from an EMBL/GenBank/DDBJ whole genome shotgun (WGS) entry which is preliminary data.</text>
</comment>
<name>A0A7Y9PF68_9BACT</name>
<dbReference type="InterPro" id="IPR043504">
    <property type="entry name" value="Peptidase_S1_PA_chymotrypsin"/>
</dbReference>
<evidence type="ECO:0000313" key="2">
    <source>
        <dbReference type="EMBL" id="NYF78554.1"/>
    </source>
</evidence>
<feature type="domain" description="Nal1 C-terminal" evidence="1">
    <location>
        <begin position="184"/>
        <end position="257"/>
    </location>
</feature>
<keyword evidence="3" id="KW-1185">Reference proteome</keyword>
<sequence length="280" mass="29539">MKEKKKLPADDPAMLLLGEIQNRGIATDVIESNNVLADIPLIRLDDPSLDQSRTDVFNPMVGGISCGPGVSVLYAPWAGTLGIAATRTNFDNFGEPGIMSNQHVMYYDPETTTVYQPARKDSVWNYQAGDKLKAFKGNVLFGGVQIYVDCAVASVIADRSSARWSVFGIDGLVMGIVERSNVGLGNPVIKSGIATGVTNGKVKYLSYEAPDSGGVIAYNQFGIVGDDGVKFADGGDSGSVVLIGSKIMGLLWGGGPDNTDYLVAASPIEAVIQTLNVNLA</sequence>
<evidence type="ECO:0000259" key="1">
    <source>
        <dbReference type="Pfam" id="PF25819"/>
    </source>
</evidence>
<dbReference type="Gene3D" id="2.40.10.10">
    <property type="entry name" value="Trypsin-like serine proteases"/>
    <property type="match status" value="2"/>
</dbReference>
<dbReference type="EMBL" id="JACCCW010000001">
    <property type="protein sequence ID" value="NYF78554.1"/>
    <property type="molecule type" value="Genomic_DNA"/>
</dbReference>
<dbReference type="RefSeq" id="WP_179488056.1">
    <property type="nucleotide sequence ID" value="NZ_JACCCW010000001.1"/>
</dbReference>
<protein>
    <recommendedName>
        <fullName evidence="1">Nal1 C-terminal domain-containing protein</fullName>
    </recommendedName>
</protein>
<dbReference type="Proteomes" id="UP000589520">
    <property type="component" value="Unassembled WGS sequence"/>
</dbReference>
<proteinExistence type="predicted"/>
<evidence type="ECO:0000313" key="3">
    <source>
        <dbReference type="Proteomes" id="UP000589520"/>
    </source>
</evidence>
<gene>
    <name evidence="2" type="ORF">HDF17_000841</name>
</gene>
<dbReference type="AlphaFoldDB" id="A0A7Y9PF68"/>
<accession>A0A7Y9PF68</accession>
<dbReference type="InterPro" id="IPR009003">
    <property type="entry name" value="Peptidase_S1_PA"/>
</dbReference>
<dbReference type="SUPFAM" id="SSF50494">
    <property type="entry name" value="Trypsin-like serine proteases"/>
    <property type="match status" value="1"/>
</dbReference>
<dbReference type="InterPro" id="IPR057904">
    <property type="entry name" value="Nal1_C"/>
</dbReference>